<reference evidence="1 2" key="1">
    <citation type="journal article" date="2011" name="BMC Genomics">
        <title>Genomic insights into an obligate epibiotic bacterial predator: Micavibrio aeruginosavorus ARL-13.</title>
        <authorList>
            <person name="Wang Z."/>
            <person name="Kadouri D."/>
            <person name="Wu M."/>
        </authorList>
    </citation>
    <scope>NUCLEOTIDE SEQUENCE [LARGE SCALE GENOMIC DNA]</scope>
    <source>
        <strain evidence="1 2">ARL-13</strain>
    </source>
</reference>
<dbReference type="RefSeq" id="WP_014102018.1">
    <property type="nucleotide sequence ID" value="NC_016026.1"/>
</dbReference>
<evidence type="ECO:0000313" key="1">
    <source>
        <dbReference type="EMBL" id="AEP08795.1"/>
    </source>
</evidence>
<accession>G2KSB2</accession>
<dbReference type="Pfam" id="PF07370">
    <property type="entry name" value="DUF1489"/>
    <property type="match status" value="1"/>
</dbReference>
<name>G2KSB2_MICAA</name>
<dbReference type="InterPro" id="IPR008320">
    <property type="entry name" value="UCP032025"/>
</dbReference>
<proteinExistence type="predicted"/>
<dbReference type="KEGG" id="mai:MICA_452"/>
<dbReference type="PIRSF" id="PIRSF032025">
    <property type="entry name" value="UCP032025"/>
    <property type="match status" value="1"/>
</dbReference>
<gene>
    <name evidence="1" type="ordered locus">MICA_452</name>
</gene>
<dbReference type="Proteomes" id="UP000009286">
    <property type="component" value="Chromosome"/>
</dbReference>
<dbReference type="EMBL" id="CP002382">
    <property type="protein sequence ID" value="AEP08795.1"/>
    <property type="molecule type" value="Genomic_DNA"/>
</dbReference>
<dbReference type="AlphaFoldDB" id="G2KSB2"/>
<dbReference type="eggNOG" id="COG5458">
    <property type="taxonomic scope" value="Bacteria"/>
</dbReference>
<dbReference type="STRING" id="856793.MICA_452"/>
<evidence type="ECO:0008006" key="3">
    <source>
        <dbReference type="Google" id="ProtNLM"/>
    </source>
</evidence>
<keyword evidence="2" id="KW-1185">Reference proteome</keyword>
<dbReference type="HOGENOM" id="CLU_130421_0_0_5"/>
<organism evidence="1 2">
    <name type="scientific">Micavibrio aeruginosavorus (strain ARL-13)</name>
    <dbReference type="NCBI Taxonomy" id="856793"/>
    <lineage>
        <taxon>Bacteria</taxon>
        <taxon>Pseudomonadati</taxon>
        <taxon>Bdellovibrionota</taxon>
        <taxon>Bdellovibrionia</taxon>
        <taxon>Bdellovibrionales</taxon>
        <taxon>Pseudobdellovibrionaceae</taxon>
        <taxon>Micavibrio</taxon>
    </lineage>
</organism>
<protein>
    <recommendedName>
        <fullName evidence="3">DUF1489 domain-containing protein</fullName>
    </recommendedName>
</protein>
<sequence length="152" mass="16831">MAKIISNDPIHLIKLAVGVDDVGHLHALQSSRLFDFDGALATCAWTRRKPTRDGGLLNGGSIYWIIKGRIQARQAFLGFEMEDTDEGPYCRLVLDPALMLVAAMPHRAFQGWRYLDPAKAPPDLRFFDPDLAAEDDEMPADLAAQLRDAGLI</sequence>
<evidence type="ECO:0000313" key="2">
    <source>
        <dbReference type="Proteomes" id="UP000009286"/>
    </source>
</evidence>